<name>A0A1F6ER43_9BACT</name>
<protein>
    <submittedName>
        <fullName evidence="1">Uncharacterized protein</fullName>
    </submittedName>
</protein>
<organism evidence="1 2">
    <name type="scientific">Candidatus Kaiserbacteria bacterium RIFCSPLOWO2_01_FULL_50_24</name>
    <dbReference type="NCBI Taxonomy" id="1798507"/>
    <lineage>
        <taxon>Bacteria</taxon>
        <taxon>Candidatus Kaiseribacteriota</taxon>
    </lineage>
</organism>
<dbReference type="AlphaFoldDB" id="A0A1F6ER43"/>
<evidence type="ECO:0000313" key="1">
    <source>
        <dbReference type="EMBL" id="OGG76085.1"/>
    </source>
</evidence>
<dbReference type="Proteomes" id="UP000178587">
    <property type="component" value="Unassembled WGS sequence"/>
</dbReference>
<accession>A0A1F6ER43</accession>
<proteinExistence type="predicted"/>
<gene>
    <name evidence="1" type="ORF">A3A34_00595</name>
</gene>
<sequence length="84" mass="9274">MVSGSASRIAIFICGDITMWNRCGGMVGAKRQNLPSGNGRALEGARTMVPEKHCQASVLLTFLWSDILLKGKPREGFLIRRIHF</sequence>
<dbReference type="EMBL" id="MFLU01000004">
    <property type="protein sequence ID" value="OGG76085.1"/>
    <property type="molecule type" value="Genomic_DNA"/>
</dbReference>
<dbReference type="STRING" id="1798507.A3A34_00595"/>
<comment type="caution">
    <text evidence="1">The sequence shown here is derived from an EMBL/GenBank/DDBJ whole genome shotgun (WGS) entry which is preliminary data.</text>
</comment>
<evidence type="ECO:0000313" key="2">
    <source>
        <dbReference type="Proteomes" id="UP000178587"/>
    </source>
</evidence>
<reference evidence="1 2" key="1">
    <citation type="journal article" date="2016" name="Nat. Commun.">
        <title>Thousands of microbial genomes shed light on interconnected biogeochemical processes in an aquifer system.</title>
        <authorList>
            <person name="Anantharaman K."/>
            <person name="Brown C.T."/>
            <person name="Hug L.A."/>
            <person name="Sharon I."/>
            <person name="Castelle C.J."/>
            <person name="Probst A.J."/>
            <person name="Thomas B.C."/>
            <person name="Singh A."/>
            <person name="Wilkins M.J."/>
            <person name="Karaoz U."/>
            <person name="Brodie E.L."/>
            <person name="Williams K.H."/>
            <person name="Hubbard S.S."/>
            <person name="Banfield J.F."/>
        </authorList>
    </citation>
    <scope>NUCLEOTIDE SEQUENCE [LARGE SCALE GENOMIC DNA]</scope>
</reference>